<feature type="domain" description="Aminoglycoside phosphotransferase" evidence="1">
    <location>
        <begin position="25"/>
        <end position="139"/>
    </location>
</feature>
<dbReference type="Proteomes" id="UP000249341">
    <property type="component" value="Unassembled WGS sequence"/>
</dbReference>
<organism evidence="2 3">
    <name type="scientific">Actinoplanes lutulentus</name>
    <dbReference type="NCBI Taxonomy" id="1287878"/>
    <lineage>
        <taxon>Bacteria</taxon>
        <taxon>Bacillati</taxon>
        <taxon>Actinomycetota</taxon>
        <taxon>Actinomycetes</taxon>
        <taxon>Micromonosporales</taxon>
        <taxon>Micromonosporaceae</taxon>
        <taxon>Actinoplanes</taxon>
    </lineage>
</organism>
<keyword evidence="2" id="KW-0808">Transferase</keyword>
<evidence type="ECO:0000313" key="2">
    <source>
        <dbReference type="EMBL" id="RAK31474.1"/>
    </source>
</evidence>
<evidence type="ECO:0000313" key="3">
    <source>
        <dbReference type="Proteomes" id="UP000249341"/>
    </source>
</evidence>
<accession>A0A327Z6T7</accession>
<dbReference type="SUPFAM" id="SSF56112">
    <property type="entry name" value="Protein kinase-like (PK-like)"/>
    <property type="match status" value="1"/>
</dbReference>
<dbReference type="Gene3D" id="3.90.1200.10">
    <property type="match status" value="1"/>
</dbReference>
<dbReference type="InterPro" id="IPR002575">
    <property type="entry name" value="Aminoglycoside_PTrfase"/>
</dbReference>
<reference evidence="2 3" key="1">
    <citation type="submission" date="2018-06" db="EMBL/GenBank/DDBJ databases">
        <title>Genomic Encyclopedia of Type Strains, Phase III (KMG-III): the genomes of soil and plant-associated and newly described type strains.</title>
        <authorList>
            <person name="Whitman W."/>
        </authorList>
    </citation>
    <scope>NUCLEOTIDE SEQUENCE [LARGE SCALE GENOMIC DNA]</scope>
    <source>
        <strain evidence="2 3">CGMCC 4.7090</strain>
    </source>
</reference>
<proteinExistence type="predicted"/>
<dbReference type="Pfam" id="PF01636">
    <property type="entry name" value="APH"/>
    <property type="match status" value="1"/>
</dbReference>
<name>A0A327Z6T7_9ACTN</name>
<sequence length="187" mass="20278">MSRVSFDRPGFFSGGGNLAVNEDPPWSRQLPEFAENCMAAVPDGRLDSRTRRAWAKLCPHHAPALEAVDGQSRLVHSDVNPKNILVATTNSGWMANALLDWEFSYSGCPYADAANMTRFAADRLDGFAAGFAEGQDTPLPANWAYLGRVLDMFALSDLVTRPLGHAVADQAAALIGHITTVPSRMNF</sequence>
<dbReference type="InterPro" id="IPR011009">
    <property type="entry name" value="Kinase-like_dom_sf"/>
</dbReference>
<evidence type="ECO:0000259" key="1">
    <source>
        <dbReference type="Pfam" id="PF01636"/>
    </source>
</evidence>
<protein>
    <submittedName>
        <fullName evidence="2">Phosphotransferase family enzyme</fullName>
    </submittedName>
</protein>
<comment type="caution">
    <text evidence="2">The sequence shown here is derived from an EMBL/GenBank/DDBJ whole genome shotgun (WGS) entry which is preliminary data.</text>
</comment>
<gene>
    <name evidence="2" type="ORF">B0I29_115281</name>
</gene>
<dbReference type="AlphaFoldDB" id="A0A327Z6T7"/>
<dbReference type="GO" id="GO:0016740">
    <property type="term" value="F:transferase activity"/>
    <property type="evidence" value="ECO:0007669"/>
    <property type="project" value="UniProtKB-KW"/>
</dbReference>
<dbReference type="EMBL" id="QLMJ01000015">
    <property type="protein sequence ID" value="RAK31474.1"/>
    <property type="molecule type" value="Genomic_DNA"/>
</dbReference>
<keyword evidence="3" id="KW-1185">Reference proteome</keyword>